<reference evidence="3" key="2">
    <citation type="journal article" date="2023" name="IMA Fungus">
        <title>Comparative genomic study of the Penicillium genus elucidates a diverse pangenome and 15 lateral gene transfer events.</title>
        <authorList>
            <person name="Petersen C."/>
            <person name="Sorensen T."/>
            <person name="Nielsen M.R."/>
            <person name="Sondergaard T.E."/>
            <person name="Sorensen J.L."/>
            <person name="Fitzpatrick D.A."/>
            <person name="Frisvad J.C."/>
            <person name="Nielsen K.L."/>
        </authorList>
    </citation>
    <scope>NUCLEOTIDE SEQUENCE</scope>
    <source>
        <strain evidence="3">IBT 29677</strain>
    </source>
</reference>
<feature type="transmembrane region" description="Helical" evidence="2">
    <location>
        <begin position="79"/>
        <end position="101"/>
    </location>
</feature>
<sequence length="309" mass="33749">MAELPLYSALASTQNEPSDDLIDSSHQPTAYSASADRSDYSRTPQEEPVSHAIEVDDTDNPHDETHAGKWKNYDWNGSWVWEVGAAALSVAGFALLVGFLVKISNTPYDSWRYTASPNTVVSILSTITISALLVPVSSCLGQLKWNQYITPSSAPLYHIQAIDQASRGPWGALDVLWRGIKDLKMNVLILAGAFITILALAVDPFAQQILTFSLRTVRDGDGTAWIQTSGSYIMPDDEMYLGNSSAYTSGNYLSSSLLSSILSGLADDYLSQTTLQLGQLYLSKLCHIRGLQPLRGCHRPNDPKLPSAY</sequence>
<dbReference type="Pfam" id="PF11374">
    <property type="entry name" value="DUF3176"/>
    <property type="match status" value="1"/>
</dbReference>
<protein>
    <submittedName>
        <fullName evidence="3">Uncharacterized protein</fullName>
    </submittedName>
</protein>
<dbReference type="PANTHER" id="PTHR35394">
    <property type="entry name" value="DUF3176 DOMAIN-CONTAINING PROTEIN"/>
    <property type="match status" value="1"/>
</dbReference>
<feature type="transmembrane region" description="Helical" evidence="2">
    <location>
        <begin position="187"/>
        <end position="206"/>
    </location>
</feature>
<dbReference type="EMBL" id="JAPZBU010000012">
    <property type="protein sequence ID" value="KAJ5375935.1"/>
    <property type="molecule type" value="Genomic_DNA"/>
</dbReference>
<comment type="caution">
    <text evidence="3">The sequence shown here is derived from an EMBL/GenBank/DDBJ whole genome shotgun (WGS) entry which is preliminary data.</text>
</comment>
<feature type="compositionally biased region" description="Basic and acidic residues" evidence="1">
    <location>
        <begin position="36"/>
        <end position="49"/>
    </location>
</feature>
<accession>A0A9W9SCM9</accession>
<feature type="region of interest" description="Disordered" evidence="1">
    <location>
        <begin position="1"/>
        <end position="65"/>
    </location>
</feature>
<gene>
    <name evidence="3" type="ORF">N7509_012821</name>
</gene>
<proteinExistence type="predicted"/>
<dbReference type="GeneID" id="81376438"/>
<dbReference type="PANTHER" id="PTHR35394:SF5">
    <property type="entry name" value="DUF3176 DOMAIN-CONTAINING PROTEIN"/>
    <property type="match status" value="1"/>
</dbReference>
<evidence type="ECO:0000313" key="4">
    <source>
        <dbReference type="Proteomes" id="UP001147747"/>
    </source>
</evidence>
<evidence type="ECO:0000256" key="2">
    <source>
        <dbReference type="SAM" id="Phobius"/>
    </source>
</evidence>
<keyword evidence="2" id="KW-0812">Transmembrane</keyword>
<feature type="transmembrane region" description="Helical" evidence="2">
    <location>
        <begin position="121"/>
        <end position="143"/>
    </location>
</feature>
<dbReference type="InterPro" id="IPR021514">
    <property type="entry name" value="DUF3176"/>
</dbReference>
<evidence type="ECO:0000256" key="1">
    <source>
        <dbReference type="SAM" id="MobiDB-lite"/>
    </source>
</evidence>
<dbReference type="OrthoDB" id="5376804at2759"/>
<name>A0A9W9SCM9_9EURO</name>
<keyword evidence="4" id="KW-1185">Reference proteome</keyword>
<keyword evidence="2" id="KW-0472">Membrane</keyword>
<dbReference type="AlphaFoldDB" id="A0A9W9SCM9"/>
<evidence type="ECO:0000313" key="3">
    <source>
        <dbReference type="EMBL" id="KAJ5375935.1"/>
    </source>
</evidence>
<dbReference type="Proteomes" id="UP001147747">
    <property type="component" value="Unassembled WGS sequence"/>
</dbReference>
<dbReference type="RefSeq" id="XP_056480965.1">
    <property type="nucleotide sequence ID" value="XM_056637458.1"/>
</dbReference>
<organism evidence="3 4">
    <name type="scientific">Penicillium cosmopolitanum</name>
    <dbReference type="NCBI Taxonomy" id="1131564"/>
    <lineage>
        <taxon>Eukaryota</taxon>
        <taxon>Fungi</taxon>
        <taxon>Dikarya</taxon>
        <taxon>Ascomycota</taxon>
        <taxon>Pezizomycotina</taxon>
        <taxon>Eurotiomycetes</taxon>
        <taxon>Eurotiomycetidae</taxon>
        <taxon>Eurotiales</taxon>
        <taxon>Aspergillaceae</taxon>
        <taxon>Penicillium</taxon>
    </lineage>
</organism>
<keyword evidence="2" id="KW-1133">Transmembrane helix</keyword>
<reference evidence="3" key="1">
    <citation type="submission" date="2022-12" db="EMBL/GenBank/DDBJ databases">
        <authorList>
            <person name="Petersen C."/>
        </authorList>
    </citation>
    <scope>NUCLEOTIDE SEQUENCE</scope>
    <source>
        <strain evidence="3">IBT 29677</strain>
    </source>
</reference>